<organism evidence="2 3">
    <name type="scientific">Phycomyces blakesleeanus (strain ATCC 8743b / DSM 1359 / FGSC 10004 / NBRC 33097 / NRRL 1555)</name>
    <dbReference type="NCBI Taxonomy" id="763407"/>
    <lineage>
        <taxon>Eukaryota</taxon>
        <taxon>Fungi</taxon>
        <taxon>Fungi incertae sedis</taxon>
        <taxon>Mucoromycota</taxon>
        <taxon>Mucoromycotina</taxon>
        <taxon>Mucoromycetes</taxon>
        <taxon>Mucorales</taxon>
        <taxon>Phycomycetaceae</taxon>
        <taxon>Phycomyces</taxon>
    </lineage>
</organism>
<evidence type="ECO:0000256" key="1">
    <source>
        <dbReference type="SAM" id="SignalP"/>
    </source>
</evidence>
<sequence length="286" mass="32322">MSIFKIALLCLPLLAIVCSAAPVQAPESQTVIKAIDTEWPMTPEYVIRDDIQAYYENTVDEVLSVRSEDILNWLATTVNSHSTEQTLRPQAKLMGLDDVHDACLTMMPGFVAKHINQINTRLYAAVEPSVNEFLPQLWPDYAQTNQMTDLDAKTIHPEIASSLYSLNQAIGSRLMEITTEYNLSEKIVDDMNLCNAHSQTETASTDLWMYVAKLMAFPRLFRDQLPNPRLAEESRLASSFSDTNNGSFIDIHLKSVYSSLWFEFDNRMNDLFSTIQRDLVDGAIEA</sequence>
<dbReference type="RefSeq" id="XP_018292717.1">
    <property type="nucleotide sequence ID" value="XM_018443176.1"/>
</dbReference>
<gene>
    <name evidence="2" type="ORF">PHYBLDRAFT_76614</name>
</gene>
<dbReference type="STRING" id="763407.A0A162PP70"/>
<dbReference type="OrthoDB" id="2248195at2759"/>
<dbReference type="InParanoid" id="A0A162PP70"/>
<reference evidence="3" key="1">
    <citation type="submission" date="2015-06" db="EMBL/GenBank/DDBJ databases">
        <title>Expansion of signal transduction pathways in fungi by whole-genome duplication.</title>
        <authorList>
            <consortium name="DOE Joint Genome Institute"/>
            <person name="Corrochano L.M."/>
            <person name="Kuo A."/>
            <person name="Marcet-Houben M."/>
            <person name="Polaino S."/>
            <person name="Salamov A."/>
            <person name="Villalobos J.M."/>
            <person name="Alvarez M.I."/>
            <person name="Avalos J."/>
            <person name="Benito E.P."/>
            <person name="Benoit I."/>
            <person name="Burger G."/>
            <person name="Camino L.P."/>
            <person name="Canovas D."/>
            <person name="Cerda-Olmedo E."/>
            <person name="Cheng J.-F."/>
            <person name="Dominguez A."/>
            <person name="Elias M."/>
            <person name="Eslava A.P."/>
            <person name="Glaser F."/>
            <person name="Grimwood J."/>
            <person name="Gutierrez G."/>
            <person name="Heitman J."/>
            <person name="Henrissat B."/>
            <person name="Iturriaga E.A."/>
            <person name="Lang B.F."/>
            <person name="Lavin J.L."/>
            <person name="Lee S."/>
            <person name="Li W."/>
            <person name="Lindquist E."/>
            <person name="Lopez-Garcia S."/>
            <person name="Luque E.M."/>
            <person name="Marcos A.T."/>
            <person name="Martin J."/>
            <person name="McCluskey K."/>
            <person name="Medina H.R."/>
            <person name="Miralles-Duran A."/>
            <person name="Miyazaki A."/>
            <person name="Munoz-Torres E."/>
            <person name="Oguiza J.A."/>
            <person name="Ohm R."/>
            <person name="Olmedo M."/>
            <person name="Orejas M."/>
            <person name="Ortiz-Castellanos L."/>
            <person name="Pisabarro A.G."/>
            <person name="Rodriguez-Romero J."/>
            <person name="Ruiz-Herrera J."/>
            <person name="Ruiz-Vazquez R."/>
            <person name="Sanz C."/>
            <person name="Schackwitz W."/>
            <person name="Schmutz J."/>
            <person name="Shahriari M."/>
            <person name="Shelest E."/>
            <person name="Silva-Franco F."/>
            <person name="Soanes D."/>
            <person name="Syed K."/>
            <person name="Tagua V.G."/>
            <person name="Talbot N.J."/>
            <person name="Thon M."/>
            <person name="De vries R.P."/>
            <person name="Wiebenga A."/>
            <person name="Yadav J.S."/>
            <person name="Braun E.L."/>
            <person name="Baker S."/>
            <person name="Garre V."/>
            <person name="Horwitz B."/>
            <person name="Torres-Martinez S."/>
            <person name="Idnurm A."/>
            <person name="Herrera-Estrella A."/>
            <person name="Gabaldon T."/>
            <person name="Grigoriev I.V."/>
        </authorList>
    </citation>
    <scope>NUCLEOTIDE SEQUENCE [LARGE SCALE GENOMIC DNA]</scope>
    <source>
        <strain evidence="3">NRRL 1555(-)</strain>
    </source>
</reference>
<evidence type="ECO:0000313" key="2">
    <source>
        <dbReference type="EMBL" id="OAD74677.1"/>
    </source>
</evidence>
<dbReference type="AlphaFoldDB" id="A0A162PP70"/>
<evidence type="ECO:0000313" key="3">
    <source>
        <dbReference type="Proteomes" id="UP000077315"/>
    </source>
</evidence>
<feature type="signal peptide" evidence="1">
    <location>
        <begin position="1"/>
        <end position="20"/>
    </location>
</feature>
<dbReference type="Proteomes" id="UP000077315">
    <property type="component" value="Unassembled WGS sequence"/>
</dbReference>
<proteinExistence type="predicted"/>
<dbReference type="GeneID" id="29004082"/>
<dbReference type="VEuPathDB" id="FungiDB:PHYBLDRAFT_76614"/>
<dbReference type="EMBL" id="KV440978">
    <property type="protein sequence ID" value="OAD74677.1"/>
    <property type="molecule type" value="Genomic_DNA"/>
</dbReference>
<keyword evidence="3" id="KW-1185">Reference proteome</keyword>
<feature type="chain" id="PRO_5007838345" evidence="1">
    <location>
        <begin position="21"/>
        <end position="286"/>
    </location>
</feature>
<keyword evidence="1" id="KW-0732">Signal</keyword>
<accession>A0A162PP70</accession>
<name>A0A162PP70_PHYB8</name>
<protein>
    <submittedName>
        <fullName evidence="2">Uncharacterized protein</fullName>
    </submittedName>
</protein>